<dbReference type="EMBL" id="MU825879">
    <property type="protein sequence ID" value="KAJ7385789.1"/>
    <property type="molecule type" value="Genomic_DNA"/>
</dbReference>
<dbReference type="PROSITE" id="PS00237">
    <property type="entry name" value="G_PROTEIN_RECEP_F1_1"/>
    <property type="match status" value="1"/>
</dbReference>
<accession>A0A9W9ZRG9</accession>
<evidence type="ECO:0000259" key="7">
    <source>
        <dbReference type="PROSITE" id="PS50262"/>
    </source>
</evidence>
<keyword evidence="5" id="KW-0297">G-protein coupled receptor</keyword>
<evidence type="ECO:0000256" key="5">
    <source>
        <dbReference type="RuleBase" id="RU000688"/>
    </source>
</evidence>
<dbReference type="Gene3D" id="1.20.1070.10">
    <property type="entry name" value="Rhodopsin 7-helix transmembrane proteins"/>
    <property type="match status" value="1"/>
</dbReference>
<comment type="caution">
    <text evidence="8">The sequence shown here is derived from an EMBL/GenBank/DDBJ whole genome shotgun (WGS) entry which is preliminary data.</text>
</comment>
<dbReference type="OrthoDB" id="5955147at2759"/>
<keyword evidence="5" id="KW-0675">Receptor</keyword>
<dbReference type="SUPFAM" id="SSF81321">
    <property type="entry name" value="Family A G protein-coupled receptor-like"/>
    <property type="match status" value="1"/>
</dbReference>
<feature type="domain" description="G-protein coupled receptors family 1 profile" evidence="7">
    <location>
        <begin position="26"/>
        <end position="278"/>
    </location>
</feature>
<reference evidence="8" key="1">
    <citation type="submission" date="2023-01" db="EMBL/GenBank/DDBJ databases">
        <title>Genome assembly of the deep-sea coral Lophelia pertusa.</title>
        <authorList>
            <person name="Herrera S."/>
            <person name="Cordes E."/>
        </authorList>
    </citation>
    <scope>NUCLEOTIDE SEQUENCE</scope>
    <source>
        <strain evidence="8">USNM1676648</strain>
        <tissue evidence="8">Polyp</tissue>
    </source>
</reference>
<proteinExistence type="inferred from homology"/>
<gene>
    <name evidence="8" type="ORF">OS493_013823</name>
</gene>
<dbReference type="AlphaFoldDB" id="A0A9W9ZRG9"/>
<feature type="transmembrane region" description="Helical" evidence="6">
    <location>
        <begin position="130"/>
        <end position="155"/>
    </location>
</feature>
<dbReference type="PROSITE" id="PS50262">
    <property type="entry name" value="G_PROTEIN_RECEP_F1_2"/>
    <property type="match status" value="1"/>
</dbReference>
<dbReference type="PANTHER" id="PTHR45698:SF1">
    <property type="entry name" value="TRACE AMINE-ASSOCIATED RECEPTOR 13C-LIKE"/>
    <property type="match status" value="1"/>
</dbReference>
<evidence type="ECO:0000256" key="2">
    <source>
        <dbReference type="ARBA" id="ARBA00022692"/>
    </source>
</evidence>
<organism evidence="8 9">
    <name type="scientific">Desmophyllum pertusum</name>
    <dbReference type="NCBI Taxonomy" id="174260"/>
    <lineage>
        <taxon>Eukaryota</taxon>
        <taxon>Metazoa</taxon>
        <taxon>Cnidaria</taxon>
        <taxon>Anthozoa</taxon>
        <taxon>Hexacorallia</taxon>
        <taxon>Scleractinia</taxon>
        <taxon>Caryophylliina</taxon>
        <taxon>Caryophylliidae</taxon>
        <taxon>Desmophyllum</taxon>
    </lineage>
</organism>
<evidence type="ECO:0000313" key="8">
    <source>
        <dbReference type="EMBL" id="KAJ7385789.1"/>
    </source>
</evidence>
<evidence type="ECO:0000256" key="1">
    <source>
        <dbReference type="ARBA" id="ARBA00004370"/>
    </source>
</evidence>
<dbReference type="Pfam" id="PF00001">
    <property type="entry name" value="7tm_1"/>
    <property type="match status" value="1"/>
</dbReference>
<keyword evidence="2 5" id="KW-0812">Transmembrane</keyword>
<keyword evidence="4 6" id="KW-0472">Membrane</keyword>
<feature type="transmembrane region" description="Helical" evidence="6">
    <location>
        <begin position="48"/>
        <end position="72"/>
    </location>
</feature>
<comment type="subcellular location">
    <subcellularLocation>
        <location evidence="1">Membrane</location>
    </subcellularLocation>
</comment>
<dbReference type="SMART" id="SM01381">
    <property type="entry name" value="7TM_GPCR_Srsx"/>
    <property type="match status" value="1"/>
</dbReference>
<protein>
    <recommendedName>
        <fullName evidence="7">G-protein coupled receptors family 1 profile domain-containing protein</fullName>
    </recommendedName>
</protein>
<dbReference type="InterPro" id="IPR000276">
    <property type="entry name" value="GPCR_Rhodpsn"/>
</dbReference>
<dbReference type="FunFam" id="1.20.1070.10:FF:000368">
    <property type="entry name" value="Predicted protein"/>
    <property type="match status" value="1"/>
</dbReference>
<feature type="transmembrane region" description="Helical" evidence="6">
    <location>
        <begin position="258"/>
        <end position="280"/>
    </location>
</feature>
<dbReference type="GO" id="GO:0016020">
    <property type="term" value="C:membrane"/>
    <property type="evidence" value="ECO:0007669"/>
    <property type="project" value="UniProtKB-SubCell"/>
</dbReference>
<evidence type="ECO:0000256" key="6">
    <source>
        <dbReference type="SAM" id="Phobius"/>
    </source>
</evidence>
<dbReference type="PRINTS" id="PR00237">
    <property type="entry name" value="GPCRRHODOPSN"/>
</dbReference>
<keyword evidence="3 6" id="KW-1133">Transmembrane helix</keyword>
<evidence type="ECO:0000256" key="4">
    <source>
        <dbReference type="ARBA" id="ARBA00023136"/>
    </source>
</evidence>
<dbReference type="InterPro" id="IPR017452">
    <property type="entry name" value="GPCR_Rhodpsn_7TM"/>
</dbReference>
<name>A0A9W9ZRG9_9CNID</name>
<dbReference type="GO" id="GO:0004930">
    <property type="term" value="F:G protein-coupled receptor activity"/>
    <property type="evidence" value="ECO:0007669"/>
    <property type="project" value="UniProtKB-KW"/>
</dbReference>
<feature type="transmembrane region" description="Helical" evidence="6">
    <location>
        <begin position="175"/>
        <end position="194"/>
    </location>
</feature>
<evidence type="ECO:0000256" key="3">
    <source>
        <dbReference type="ARBA" id="ARBA00022989"/>
    </source>
</evidence>
<keyword evidence="9" id="KW-1185">Reference proteome</keyword>
<feature type="transmembrane region" description="Helical" evidence="6">
    <location>
        <begin position="92"/>
        <end position="109"/>
    </location>
</feature>
<feature type="transmembrane region" description="Helical" evidence="6">
    <location>
        <begin position="12"/>
        <end position="36"/>
    </location>
</feature>
<feature type="transmembrane region" description="Helical" evidence="6">
    <location>
        <begin position="225"/>
        <end position="246"/>
    </location>
</feature>
<sequence>MLTSGDTGDVTLTVCFGILVLAGLLGNILVCLVILLNRNMQTPINYLLLNLAVADIITVTFVSPQYIFIHAFSHPTGVAGDYLCKFITGGNISWIGGVASVFSLVGIAFERYQAVTNPYRPLSKFSLSRVKAIVICCWLFTTVFNMPLFFAIYYNEEARFCSEAWPSPAYGKANSTVWLLVVGIIPASIMAFLYSRVVYDLWFTQLNEQATQIAVRKSRKKVTKVVLIVSVIYVISWFPQLTVYVLSNYHDTVQFGNFSYIASVVMVTFNSAVNPVIYGFQSERFRQHFKQLLCCRRKMQVTPQGAAAVAQQAQQGND</sequence>
<dbReference type="CDD" id="cd00637">
    <property type="entry name" value="7tm_classA_rhodopsin-like"/>
    <property type="match status" value="1"/>
</dbReference>
<dbReference type="PANTHER" id="PTHR45698">
    <property type="entry name" value="TRACE AMINE-ASSOCIATED RECEPTOR 19N-RELATED"/>
    <property type="match status" value="1"/>
</dbReference>
<evidence type="ECO:0000313" key="9">
    <source>
        <dbReference type="Proteomes" id="UP001163046"/>
    </source>
</evidence>
<keyword evidence="5" id="KW-0807">Transducer</keyword>
<comment type="similarity">
    <text evidence="5">Belongs to the G-protein coupled receptor 1 family.</text>
</comment>
<dbReference type="Proteomes" id="UP001163046">
    <property type="component" value="Unassembled WGS sequence"/>
</dbReference>